<evidence type="ECO:0000259" key="1">
    <source>
        <dbReference type="Pfam" id="PF06223"/>
    </source>
</evidence>
<accession>A0A6S7CZC9</accession>
<dbReference type="EMBL" id="CADIKZ010000005">
    <property type="protein sequence ID" value="CAB3859325.1"/>
    <property type="molecule type" value="Genomic_DNA"/>
</dbReference>
<gene>
    <name evidence="2" type="ORF">LMG26788_02178</name>
</gene>
<evidence type="ECO:0000313" key="2">
    <source>
        <dbReference type="EMBL" id="CAB3859325.1"/>
    </source>
</evidence>
<evidence type="ECO:0000313" key="3">
    <source>
        <dbReference type="Proteomes" id="UP000494203"/>
    </source>
</evidence>
<dbReference type="AlphaFoldDB" id="A0A6S7CZC9"/>
<dbReference type="RefSeq" id="WP_175140776.1">
    <property type="nucleotide sequence ID" value="NZ_CADIKZ010000005.1"/>
</dbReference>
<organism evidence="2 3">
    <name type="scientific">Achromobacter pulmonis</name>
    <dbReference type="NCBI Taxonomy" id="1389932"/>
    <lineage>
        <taxon>Bacteria</taxon>
        <taxon>Pseudomonadati</taxon>
        <taxon>Pseudomonadota</taxon>
        <taxon>Betaproteobacteria</taxon>
        <taxon>Burkholderiales</taxon>
        <taxon>Alcaligenaceae</taxon>
        <taxon>Achromobacter</taxon>
    </lineage>
</organism>
<keyword evidence="3" id="KW-1185">Reference proteome</keyword>
<dbReference type="Pfam" id="PF06223">
    <property type="entry name" value="Phage_tail_T"/>
    <property type="match status" value="1"/>
</dbReference>
<protein>
    <recommendedName>
        <fullName evidence="1">Minor tail T domain-containing protein</fullName>
    </recommendedName>
</protein>
<reference evidence="2 3" key="1">
    <citation type="submission" date="2020-04" db="EMBL/GenBank/DDBJ databases">
        <authorList>
            <person name="De Canck E."/>
        </authorList>
    </citation>
    <scope>NUCLEOTIDE SEQUENCE [LARGE SCALE GENOMIC DNA]</scope>
    <source>
        <strain evidence="2 3">LMG 26788</strain>
    </source>
</reference>
<dbReference type="InterPro" id="IPR009350">
    <property type="entry name" value="Phage_tail_T"/>
</dbReference>
<name>A0A6S7CZC9_9BURK</name>
<feature type="domain" description="Minor tail T" evidence="1">
    <location>
        <begin position="21"/>
        <end position="86"/>
    </location>
</feature>
<dbReference type="Proteomes" id="UP000494203">
    <property type="component" value="Unassembled WGS sequence"/>
</dbReference>
<sequence>MMLALRLGRTLGEVLAGMDTYELSLWREFDRTSPIGDERSDLLSATLAATVAQAAGAKVKPEDMLIRWGGNDAQEEAAAAAGESAMKAFLLSKVRKTHS</sequence>
<proteinExistence type="predicted"/>